<gene>
    <name evidence="2" type="ORF">EPA93_35540</name>
</gene>
<evidence type="ECO:0000313" key="2">
    <source>
        <dbReference type="EMBL" id="QBD81000.1"/>
    </source>
</evidence>
<dbReference type="Pfam" id="PF13460">
    <property type="entry name" value="NAD_binding_10"/>
    <property type="match status" value="1"/>
</dbReference>
<sequence>MIIVTGASGQLGRAVVERLLAREPAEQIGVSVRNVEKAQELKERGVRVRRGDFEDPASLDYAFEGASKVLIVSSNTFGETTIRQHRTAIDSARRAGVSRIFYTSHMGSSPTSLFQAMVDHAATEAALRDTGVTFTSLRNGFYAASALMMLGNALETGELLAPEDGPVSWTAHADLAEAAALALSEEALDGVTPPLTASEALDLADIAAIAAELTQRPMRRVVVPDTEYRAGLVAHGFPEEGADMYMGIFRASRRGEFSRVDPTLARLIGRAPKSMRDILKEMTSPAR</sequence>
<protein>
    <submittedName>
        <fullName evidence="2">NAD-dependent epimerase/dehydratase family protein</fullName>
    </submittedName>
</protein>
<dbReference type="OrthoDB" id="152510at2"/>
<dbReference type="InterPro" id="IPR016040">
    <property type="entry name" value="NAD(P)-bd_dom"/>
</dbReference>
<dbReference type="Gene3D" id="3.40.50.720">
    <property type="entry name" value="NAD(P)-binding Rossmann-like Domain"/>
    <property type="match status" value="1"/>
</dbReference>
<evidence type="ECO:0000259" key="1">
    <source>
        <dbReference type="Pfam" id="PF13460"/>
    </source>
</evidence>
<organism evidence="2 3">
    <name type="scientific">Ktedonosporobacter rubrisoli</name>
    <dbReference type="NCBI Taxonomy" id="2509675"/>
    <lineage>
        <taxon>Bacteria</taxon>
        <taxon>Bacillati</taxon>
        <taxon>Chloroflexota</taxon>
        <taxon>Ktedonobacteria</taxon>
        <taxon>Ktedonobacterales</taxon>
        <taxon>Ktedonosporobacteraceae</taxon>
        <taxon>Ktedonosporobacter</taxon>
    </lineage>
</organism>
<reference evidence="2 3" key="1">
    <citation type="submission" date="2019-01" db="EMBL/GenBank/DDBJ databases">
        <title>Ktedonosporobacter rubrisoli SCAWS-G2.</title>
        <authorList>
            <person name="Huang Y."/>
            <person name="Yan B."/>
        </authorList>
    </citation>
    <scope>NUCLEOTIDE SEQUENCE [LARGE SCALE GENOMIC DNA]</scope>
    <source>
        <strain evidence="2 3">SCAWS-G2</strain>
    </source>
</reference>
<accession>A0A4P6K059</accession>
<dbReference type="AlphaFoldDB" id="A0A4P6K059"/>
<name>A0A4P6K059_KTERU</name>
<dbReference type="KEGG" id="kbs:EPA93_35540"/>
<proteinExistence type="predicted"/>
<dbReference type="InterPro" id="IPR052718">
    <property type="entry name" value="NmrA-type_oxidoreductase"/>
</dbReference>
<dbReference type="PANTHER" id="PTHR47129:SF1">
    <property type="entry name" value="NMRA-LIKE DOMAIN-CONTAINING PROTEIN"/>
    <property type="match status" value="1"/>
</dbReference>
<dbReference type="Gene3D" id="3.90.25.10">
    <property type="entry name" value="UDP-galactose 4-epimerase, domain 1"/>
    <property type="match status" value="1"/>
</dbReference>
<feature type="domain" description="NAD(P)-binding" evidence="1">
    <location>
        <begin position="6"/>
        <end position="142"/>
    </location>
</feature>
<dbReference type="EMBL" id="CP035758">
    <property type="protein sequence ID" value="QBD81000.1"/>
    <property type="molecule type" value="Genomic_DNA"/>
</dbReference>
<dbReference type="PANTHER" id="PTHR47129">
    <property type="entry name" value="QUINONE OXIDOREDUCTASE 2"/>
    <property type="match status" value="1"/>
</dbReference>
<dbReference type="InterPro" id="IPR036291">
    <property type="entry name" value="NAD(P)-bd_dom_sf"/>
</dbReference>
<dbReference type="SUPFAM" id="SSF51735">
    <property type="entry name" value="NAD(P)-binding Rossmann-fold domains"/>
    <property type="match status" value="1"/>
</dbReference>
<evidence type="ECO:0000313" key="3">
    <source>
        <dbReference type="Proteomes" id="UP000290365"/>
    </source>
</evidence>
<keyword evidence="3" id="KW-1185">Reference proteome</keyword>
<dbReference type="RefSeq" id="WP_129892062.1">
    <property type="nucleotide sequence ID" value="NZ_CP035758.1"/>
</dbReference>
<dbReference type="Proteomes" id="UP000290365">
    <property type="component" value="Chromosome"/>
</dbReference>